<organism evidence="2 3">
    <name type="scientific">Tritrichomonas musculus</name>
    <dbReference type="NCBI Taxonomy" id="1915356"/>
    <lineage>
        <taxon>Eukaryota</taxon>
        <taxon>Metamonada</taxon>
        <taxon>Parabasalia</taxon>
        <taxon>Tritrichomonadida</taxon>
        <taxon>Tritrichomonadidae</taxon>
        <taxon>Tritrichomonas</taxon>
    </lineage>
</organism>
<name>A0ABR2J3T3_9EUKA</name>
<evidence type="ECO:0000313" key="3">
    <source>
        <dbReference type="Proteomes" id="UP001470230"/>
    </source>
</evidence>
<keyword evidence="1" id="KW-0472">Membrane</keyword>
<protein>
    <submittedName>
        <fullName evidence="2">Uncharacterized protein</fullName>
    </submittedName>
</protein>
<dbReference type="EMBL" id="JAPFFF010000013">
    <property type="protein sequence ID" value="KAK8871987.1"/>
    <property type="molecule type" value="Genomic_DNA"/>
</dbReference>
<evidence type="ECO:0000313" key="2">
    <source>
        <dbReference type="EMBL" id="KAK8871987.1"/>
    </source>
</evidence>
<evidence type="ECO:0000256" key="1">
    <source>
        <dbReference type="SAM" id="Phobius"/>
    </source>
</evidence>
<comment type="caution">
    <text evidence="2">The sequence shown here is derived from an EMBL/GenBank/DDBJ whole genome shotgun (WGS) entry which is preliminary data.</text>
</comment>
<proteinExistence type="predicted"/>
<reference evidence="2 3" key="1">
    <citation type="submission" date="2024-04" db="EMBL/GenBank/DDBJ databases">
        <title>Tritrichomonas musculus Genome.</title>
        <authorList>
            <person name="Alves-Ferreira E."/>
            <person name="Grigg M."/>
            <person name="Lorenzi H."/>
            <person name="Galac M."/>
        </authorList>
    </citation>
    <scope>NUCLEOTIDE SEQUENCE [LARGE SCALE GENOMIC DNA]</scope>
    <source>
        <strain evidence="2 3">EAF2021</strain>
    </source>
</reference>
<feature type="transmembrane region" description="Helical" evidence="1">
    <location>
        <begin position="57"/>
        <end position="79"/>
    </location>
</feature>
<keyword evidence="1" id="KW-1133">Transmembrane helix</keyword>
<sequence>MNINLLNNVNSLGVAAVNSLDAAAVNSLGVAGLNALKNVDVSSGQSFFVDVYFQMNLQLSVFGFFVFLRIFSFSEFVLLRQLCIEHKLMKARCPNPDIIKNVYIELFEKKTPLFFLIIFRYYISIYANNILLNFQAVWTGQF</sequence>
<accession>A0ABR2J3T3</accession>
<gene>
    <name evidence="2" type="ORF">M9Y10_007739</name>
</gene>
<feature type="transmembrane region" description="Helical" evidence="1">
    <location>
        <begin position="113"/>
        <end position="132"/>
    </location>
</feature>
<keyword evidence="3" id="KW-1185">Reference proteome</keyword>
<dbReference type="Proteomes" id="UP001470230">
    <property type="component" value="Unassembled WGS sequence"/>
</dbReference>
<keyword evidence="1" id="KW-0812">Transmembrane</keyword>